<evidence type="ECO:0000313" key="2">
    <source>
        <dbReference type="Proteomes" id="UP000010094"/>
    </source>
</evidence>
<dbReference type="VEuPathDB" id="MicrosporidiaDB:EROM_080090"/>
<dbReference type="HOGENOM" id="CLU_540895_0_0_1"/>
<dbReference type="GeneID" id="20521745"/>
<reference evidence="1 2" key="1">
    <citation type="journal article" date="2012" name="Proc. Natl. Acad. Sci. U.S.A.">
        <title>Gain and loss of multiple functionally related, horizontally transferred genes in the reduced genomes of two microsporidian parasites.</title>
        <authorList>
            <person name="Pombert J.-F."/>
            <person name="Selman M."/>
            <person name="Burki F."/>
            <person name="Bardell F.T."/>
            <person name="Farinelli L."/>
            <person name="Solter L.F."/>
            <person name="Whitman D.W."/>
            <person name="Weiss L.M."/>
            <person name="Corradi N."/>
            <person name="Keeling P.J."/>
        </authorList>
    </citation>
    <scope>NUCLEOTIDE SEQUENCE [LARGE SCALE GENOMIC DNA]</scope>
    <source>
        <strain evidence="1 2">SJ-2008</strain>
    </source>
</reference>
<accession>I7ASL6</accession>
<dbReference type="RefSeq" id="XP_009264929.1">
    <property type="nucleotide sequence ID" value="XM_009266654.1"/>
</dbReference>
<dbReference type="InterPro" id="IPR011989">
    <property type="entry name" value="ARM-like"/>
</dbReference>
<organism evidence="1 2">
    <name type="scientific">Encephalitozoon romaleae (strain SJ-2008)</name>
    <name type="common">Microsporidian parasite</name>
    <dbReference type="NCBI Taxonomy" id="1178016"/>
    <lineage>
        <taxon>Eukaryota</taxon>
        <taxon>Fungi</taxon>
        <taxon>Fungi incertae sedis</taxon>
        <taxon>Microsporidia</taxon>
        <taxon>Unikaryonidae</taxon>
        <taxon>Encephalitozoon</taxon>
    </lineage>
</organism>
<dbReference type="Gene3D" id="1.25.10.10">
    <property type="entry name" value="Leucine-rich Repeat Variant"/>
    <property type="match status" value="1"/>
</dbReference>
<dbReference type="OrthoDB" id="2189189at2759"/>
<name>I7ASL6_ENCRO</name>
<dbReference type="EMBL" id="CP003525">
    <property type="protein sequence ID" value="AFN83432.1"/>
    <property type="molecule type" value="Genomic_DNA"/>
</dbReference>
<sequence>MFFKKHVEPKPLRVEEELGLLSNRLSGSIYYEDRADALSKILEMSRTYPVEVGVYTLQDVIHSMEKMEDISIHLDILSNVLRCTHRLEFIDIVVKNPETLRILCDCIKCGKKEKEVYDLLCILSTSELFPRRAVGIPGMAYHCVQMAKEKKMRLIPRLVEQDQNFKRELTFMGIFENLLKVLQDGFFKDAMSTLVLLLRDCPFNQNYFDELKWDFILNFIDKHPGEVFDVLSCLMDPKNTEFKKIQTSIYGKVDLRLVLKFKRWSLLYLIVKDNKSYTEKLLENFVFDKIEEELSKEAFVRKRNEIYLLVDYLLFWNDFDASKLDSYKIYTMKSLREQHISTNDLIERAFETICQFDNKEEGASFDALIFIIFNFEKTKAEKMIPTLSEIFGDYTRPKLHRSLCLIILLMLEINVDRIGINHYTADHMLREARLLLCSIDLESPLYLTNEMVDILVSSIGDLIRNR</sequence>
<dbReference type="AlphaFoldDB" id="I7ASL6"/>
<dbReference type="KEGG" id="ero:EROM_080090"/>
<protein>
    <submittedName>
        <fullName evidence="1">Vesicular transport protein</fullName>
    </submittedName>
</protein>
<keyword evidence="2" id="KW-1185">Reference proteome</keyword>
<dbReference type="Proteomes" id="UP000010094">
    <property type="component" value="Chromosome VIII"/>
</dbReference>
<proteinExistence type="predicted"/>
<evidence type="ECO:0000313" key="1">
    <source>
        <dbReference type="EMBL" id="AFN83432.1"/>
    </source>
</evidence>
<gene>
    <name evidence="1" type="ordered locus">EROM_080090</name>
</gene>